<dbReference type="EMBL" id="OA892632">
    <property type="protein sequence ID" value="CAD7284945.1"/>
    <property type="molecule type" value="Genomic_DNA"/>
</dbReference>
<evidence type="ECO:0000313" key="2">
    <source>
        <dbReference type="EMBL" id="CAD7284944.1"/>
    </source>
</evidence>
<name>A0A7R9C295_9CRUS</name>
<keyword evidence="4" id="KW-1185">Reference proteome</keyword>
<accession>A0A7R9C295</accession>
<proteinExistence type="predicted"/>
<dbReference type="Proteomes" id="UP000678499">
    <property type="component" value="Unassembled WGS sequence"/>
</dbReference>
<sequence>MAAIPSHRVSRKIDFCGPVQPSVMMHHHHHHLHHNHQHNHLQNRKRGVHLLLRSGGSAGAGNPGSTFVVTKPTVMKPVGNSLVLSPKEPPPDTILLSPQQM</sequence>
<evidence type="ECO:0000313" key="4">
    <source>
        <dbReference type="Proteomes" id="UP000678499"/>
    </source>
</evidence>
<dbReference type="EMBL" id="CAJPEX010010595">
    <property type="protein sequence ID" value="CAG0925097.1"/>
    <property type="molecule type" value="Genomic_DNA"/>
</dbReference>
<gene>
    <name evidence="2" type="ORF">NMOB1V02_LOCUS12546</name>
    <name evidence="3" type="ORF">NMOB1V02_LOCUS12547</name>
</gene>
<reference evidence="3" key="1">
    <citation type="submission" date="2020-11" db="EMBL/GenBank/DDBJ databases">
        <authorList>
            <person name="Tran Van P."/>
        </authorList>
    </citation>
    <scope>NUCLEOTIDE SEQUENCE</scope>
</reference>
<feature type="region of interest" description="Disordered" evidence="1">
    <location>
        <begin position="80"/>
        <end position="101"/>
    </location>
</feature>
<dbReference type="EMBL" id="CAJPEX010010595">
    <property type="protein sequence ID" value="CAG0925096.1"/>
    <property type="molecule type" value="Genomic_DNA"/>
</dbReference>
<organism evidence="3">
    <name type="scientific">Notodromas monacha</name>
    <dbReference type="NCBI Taxonomy" id="399045"/>
    <lineage>
        <taxon>Eukaryota</taxon>
        <taxon>Metazoa</taxon>
        <taxon>Ecdysozoa</taxon>
        <taxon>Arthropoda</taxon>
        <taxon>Crustacea</taxon>
        <taxon>Oligostraca</taxon>
        <taxon>Ostracoda</taxon>
        <taxon>Podocopa</taxon>
        <taxon>Podocopida</taxon>
        <taxon>Cypridocopina</taxon>
        <taxon>Cypridoidea</taxon>
        <taxon>Cyprididae</taxon>
        <taxon>Notodromas</taxon>
    </lineage>
</organism>
<dbReference type="EMBL" id="OA892632">
    <property type="protein sequence ID" value="CAD7284944.1"/>
    <property type="molecule type" value="Genomic_DNA"/>
</dbReference>
<protein>
    <submittedName>
        <fullName evidence="3">Uncharacterized protein</fullName>
    </submittedName>
</protein>
<evidence type="ECO:0000313" key="3">
    <source>
        <dbReference type="EMBL" id="CAD7284945.1"/>
    </source>
</evidence>
<dbReference type="AlphaFoldDB" id="A0A7R9C295"/>
<evidence type="ECO:0000256" key="1">
    <source>
        <dbReference type="SAM" id="MobiDB-lite"/>
    </source>
</evidence>